<evidence type="ECO:0000256" key="5">
    <source>
        <dbReference type="ARBA" id="ARBA00023284"/>
    </source>
</evidence>
<reference evidence="9" key="1">
    <citation type="submission" date="2024-06" db="EMBL/GenBank/DDBJ databases">
        <title>A Novel Isolate, Dehalogenimonas sp. Strain 4OHTPN, Dechlorinates Aromatic 4 Hydroxy chlorothalonil by a Novel Reductive Dehalogenase.</title>
        <authorList>
            <person name="Liu G."/>
        </authorList>
    </citation>
    <scope>NUCLEOTIDE SEQUENCE</scope>
    <source>
        <strain evidence="9">4OHTPN</strain>
    </source>
</reference>
<keyword evidence="5 6" id="KW-0676">Redox-active center</keyword>
<keyword evidence="1 6" id="KW-0285">Flavoprotein</keyword>
<evidence type="ECO:0000259" key="8">
    <source>
        <dbReference type="Pfam" id="PF07992"/>
    </source>
</evidence>
<dbReference type="Pfam" id="PF07992">
    <property type="entry name" value="Pyr_redox_2"/>
    <property type="match status" value="1"/>
</dbReference>
<comment type="similarity">
    <text evidence="6">Belongs to the class-II pyridine nucleotide-disulfide oxidoreductase family.</text>
</comment>
<dbReference type="PRINTS" id="PR00368">
    <property type="entry name" value="FADPNR"/>
</dbReference>
<gene>
    <name evidence="9" type="primary">trxB</name>
    <name evidence="9" type="ORF">ABV300_06705</name>
</gene>
<evidence type="ECO:0000256" key="4">
    <source>
        <dbReference type="ARBA" id="ARBA00023157"/>
    </source>
</evidence>
<dbReference type="EC" id="1.8.1.9" evidence="6"/>
<keyword evidence="3 6" id="KW-0560">Oxidoreductase</keyword>
<comment type="cofactor">
    <cofactor evidence="7">
        <name>FAD</name>
        <dbReference type="ChEBI" id="CHEBI:57692"/>
    </cofactor>
    <text evidence="7">Binds 1 FAD per subunit.</text>
</comment>
<dbReference type="AlphaFoldDB" id="A0AAU8G9P9"/>
<evidence type="ECO:0000256" key="2">
    <source>
        <dbReference type="ARBA" id="ARBA00022827"/>
    </source>
</evidence>
<evidence type="ECO:0000256" key="7">
    <source>
        <dbReference type="RuleBase" id="RU003881"/>
    </source>
</evidence>
<dbReference type="InterPro" id="IPR005982">
    <property type="entry name" value="Thioredox_Rdtase"/>
</dbReference>
<keyword evidence="4" id="KW-1015">Disulfide bond</keyword>
<evidence type="ECO:0000256" key="3">
    <source>
        <dbReference type="ARBA" id="ARBA00023002"/>
    </source>
</evidence>
<dbReference type="RefSeq" id="WP_353714108.1">
    <property type="nucleotide sequence ID" value="NZ_CP159307.1"/>
</dbReference>
<evidence type="ECO:0000256" key="1">
    <source>
        <dbReference type="ARBA" id="ARBA00022630"/>
    </source>
</evidence>
<protein>
    <recommendedName>
        <fullName evidence="6">Thioredoxin reductase</fullName>
        <ecNumber evidence="6">1.8.1.9</ecNumber>
    </recommendedName>
</protein>
<keyword evidence="7" id="KW-0521">NADP</keyword>
<dbReference type="InterPro" id="IPR008255">
    <property type="entry name" value="Pyr_nucl-diS_OxRdtase_2_AS"/>
</dbReference>
<evidence type="ECO:0000313" key="9">
    <source>
        <dbReference type="EMBL" id="XCH32840.1"/>
    </source>
</evidence>
<keyword evidence="2 6" id="KW-0274">FAD</keyword>
<dbReference type="NCBIfam" id="TIGR01292">
    <property type="entry name" value="TRX_reduct"/>
    <property type="match status" value="1"/>
</dbReference>
<dbReference type="PANTHER" id="PTHR48105">
    <property type="entry name" value="THIOREDOXIN REDUCTASE 1-RELATED-RELATED"/>
    <property type="match status" value="1"/>
</dbReference>
<dbReference type="Gene3D" id="3.50.50.60">
    <property type="entry name" value="FAD/NAD(P)-binding domain"/>
    <property type="match status" value="2"/>
</dbReference>
<feature type="domain" description="FAD/NAD(P)-binding" evidence="8">
    <location>
        <begin position="7"/>
        <end position="294"/>
    </location>
</feature>
<name>A0AAU8G9P9_9CHLR</name>
<evidence type="ECO:0000256" key="6">
    <source>
        <dbReference type="RuleBase" id="RU003880"/>
    </source>
</evidence>
<comment type="catalytic activity">
    <reaction evidence="6">
        <text>[thioredoxin]-dithiol + NADP(+) = [thioredoxin]-disulfide + NADPH + H(+)</text>
        <dbReference type="Rhea" id="RHEA:20345"/>
        <dbReference type="Rhea" id="RHEA-COMP:10698"/>
        <dbReference type="Rhea" id="RHEA-COMP:10700"/>
        <dbReference type="ChEBI" id="CHEBI:15378"/>
        <dbReference type="ChEBI" id="CHEBI:29950"/>
        <dbReference type="ChEBI" id="CHEBI:50058"/>
        <dbReference type="ChEBI" id="CHEBI:57783"/>
        <dbReference type="ChEBI" id="CHEBI:58349"/>
        <dbReference type="EC" id="1.8.1.9"/>
    </reaction>
</comment>
<dbReference type="SUPFAM" id="SSF51905">
    <property type="entry name" value="FAD/NAD(P)-binding domain"/>
    <property type="match status" value="1"/>
</dbReference>
<comment type="subunit">
    <text evidence="6">Homodimer.</text>
</comment>
<accession>A0AAU8G9P9</accession>
<dbReference type="GO" id="GO:0004791">
    <property type="term" value="F:thioredoxin-disulfide reductase (NADPH) activity"/>
    <property type="evidence" value="ECO:0007669"/>
    <property type="project" value="UniProtKB-UniRule"/>
</dbReference>
<dbReference type="InterPro" id="IPR023753">
    <property type="entry name" value="FAD/NAD-binding_dom"/>
</dbReference>
<dbReference type="InterPro" id="IPR036188">
    <property type="entry name" value="FAD/NAD-bd_sf"/>
</dbReference>
<dbReference type="PROSITE" id="PS00573">
    <property type="entry name" value="PYRIDINE_REDOX_2"/>
    <property type="match status" value="1"/>
</dbReference>
<dbReference type="InterPro" id="IPR050097">
    <property type="entry name" value="Ferredoxin-NADP_redctase_2"/>
</dbReference>
<organism evidence="9">
    <name type="scientific">Dehalogenimonas sp. 4OHTPN</name>
    <dbReference type="NCBI Taxonomy" id="3166643"/>
    <lineage>
        <taxon>Bacteria</taxon>
        <taxon>Bacillati</taxon>
        <taxon>Chloroflexota</taxon>
        <taxon>Dehalococcoidia</taxon>
        <taxon>Dehalococcoidales</taxon>
        <taxon>Dehalococcoidaceae</taxon>
        <taxon>Dehalogenimonas</taxon>
    </lineage>
</organism>
<dbReference type="PRINTS" id="PR00469">
    <property type="entry name" value="PNDRDTASEII"/>
</dbReference>
<proteinExistence type="inferred from homology"/>
<dbReference type="GO" id="GO:0019430">
    <property type="term" value="P:removal of superoxide radicals"/>
    <property type="evidence" value="ECO:0007669"/>
    <property type="project" value="UniProtKB-UniRule"/>
</dbReference>
<sequence>MSAPSRYDVIIIGGGPAGLSAGLYTARAKLKTLIIEGSAIGGRMAEAWEIENYPGFTEAVHGYDLGQKMYEQATRFGAEHAQTSVTGIRVDGREKIVTTPIGDYAAPAVIIAGGSERRKLGVPGETELTGRGVSFCATCDGPFFREKVVAVVGGGNAALNEATHISHFASKVYVIHRRDSMRATKVLQEKAFSDPKIEFIWNTEVTAIEGKDSVERLKLKNVQTGAESALPAQGVFIAVGLIPNTGYLQNIISIDQYGAVITNDKMETNVPGIYAAGDVRANSVRQVVTAAGDGATAALYAQKFISESAKP</sequence>
<dbReference type="EMBL" id="CP159307">
    <property type="protein sequence ID" value="XCH32840.1"/>
    <property type="molecule type" value="Genomic_DNA"/>
</dbReference>
<dbReference type="GO" id="GO:0005737">
    <property type="term" value="C:cytoplasm"/>
    <property type="evidence" value="ECO:0007669"/>
    <property type="project" value="InterPro"/>
</dbReference>